<evidence type="ECO:0000256" key="1">
    <source>
        <dbReference type="SAM" id="MobiDB-lite"/>
    </source>
</evidence>
<protein>
    <submittedName>
        <fullName evidence="2">Uncharacterized protein</fullName>
    </submittedName>
</protein>
<dbReference type="EMBL" id="JABXBU010000012">
    <property type="protein sequence ID" value="KAF8789547.1"/>
    <property type="molecule type" value="Genomic_DNA"/>
</dbReference>
<evidence type="ECO:0000313" key="2">
    <source>
        <dbReference type="EMBL" id="KAF8789547.1"/>
    </source>
</evidence>
<feature type="compositionally biased region" description="Acidic residues" evidence="1">
    <location>
        <begin position="31"/>
        <end position="49"/>
    </location>
</feature>
<accession>A0A8T0FE24</accession>
<name>A0A8T0FE24_ARGBR</name>
<comment type="caution">
    <text evidence="2">The sequence shown here is derived from an EMBL/GenBank/DDBJ whole genome shotgun (WGS) entry which is preliminary data.</text>
</comment>
<feature type="region of interest" description="Disordered" evidence="1">
    <location>
        <begin position="31"/>
        <end position="75"/>
    </location>
</feature>
<proteinExistence type="predicted"/>
<dbReference type="AlphaFoldDB" id="A0A8T0FE24"/>
<keyword evidence="3" id="KW-1185">Reference proteome</keyword>
<evidence type="ECO:0000313" key="3">
    <source>
        <dbReference type="Proteomes" id="UP000807504"/>
    </source>
</evidence>
<reference evidence="2" key="1">
    <citation type="journal article" date="2020" name="bioRxiv">
        <title>Chromosome-level reference genome of the European wasp spider Argiope bruennichi: a resource for studies on range expansion and evolutionary adaptation.</title>
        <authorList>
            <person name="Sheffer M.M."/>
            <person name="Hoppe A."/>
            <person name="Krehenwinkel H."/>
            <person name="Uhl G."/>
            <person name="Kuss A.W."/>
            <person name="Jensen L."/>
            <person name="Jensen C."/>
            <person name="Gillespie R.G."/>
            <person name="Hoff K.J."/>
            <person name="Prost S."/>
        </authorList>
    </citation>
    <scope>NUCLEOTIDE SEQUENCE</scope>
</reference>
<dbReference type="Proteomes" id="UP000807504">
    <property type="component" value="Unassembled WGS sequence"/>
</dbReference>
<sequence length="75" mass="8829">MACSSCSVRSFPRLTYEQEMYRLQKMLEEISSDEENIEEELNDSDNEDIFSDHQSESEEECNSSEDPHRTHRPVV</sequence>
<organism evidence="2 3">
    <name type="scientific">Argiope bruennichi</name>
    <name type="common">Wasp spider</name>
    <name type="synonym">Aranea bruennichi</name>
    <dbReference type="NCBI Taxonomy" id="94029"/>
    <lineage>
        <taxon>Eukaryota</taxon>
        <taxon>Metazoa</taxon>
        <taxon>Ecdysozoa</taxon>
        <taxon>Arthropoda</taxon>
        <taxon>Chelicerata</taxon>
        <taxon>Arachnida</taxon>
        <taxon>Araneae</taxon>
        <taxon>Araneomorphae</taxon>
        <taxon>Entelegynae</taxon>
        <taxon>Araneoidea</taxon>
        <taxon>Araneidae</taxon>
        <taxon>Argiope</taxon>
    </lineage>
</organism>
<gene>
    <name evidence="2" type="ORF">HNY73_007478</name>
</gene>
<reference evidence="2" key="2">
    <citation type="submission" date="2020-06" db="EMBL/GenBank/DDBJ databases">
        <authorList>
            <person name="Sheffer M."/>
        </authorList>
    </citation>
    <scope>NUCLEOTIDE SEQUENCE</scope>
</reference>